<keyword evidence="1" id="KW-1133">Transmembrane helix</keyword>
<evidence type="ECO:0008006" key="4">
    <source>
        <dbReference type="Google" id="ProtNLM"/>
    </source>
</evidence>
<protein>
    <recommendedName>
        <fullName evidence="4">YggT family protein</fullName>
    </recommendedName>
</protein>
<feature type="transmembrane region" description="Helical" evidence="1">
    <location>
        <begin position="20"/>
        <end position="38"/>
    </location>
</feature>
<sequence length="104" mass="11029">MNVGELVWEVAAVLASVVRVIGYVIAVVLAAYVLLTLVGVNPQNAVAQVIGGIADATVLSFRDLFLLADPTFAVVVNYGLAAVFWVLVAEFGSRVIRWLGARLS</sequence>
<keyword evidence="1" id="KW-0472">Membrane</keyword>
<evidence type="ECO:0000256" key="1">
    <source>
        <dbReference type="SAM" id="Phobius"/>
    </source>
</evidence>
<keyword evidence="1" id="KW-0812">Transmembrane</keyword>
<dbReference type="EMBL" id="JAQZAO010000005">
    <property type="protein sequence ID" value="MDD7966389.1"/>
    <property type="molecule type" value="Genomic_DNA"/>
</dbReference>
<comment type="caution">
    <text evidence="2">The sequence shown here is derived from an EMBL/GenBank/DDBJ whole genome shotgun (WGS) entry which is preliminary data.</text>
</comment>
<organism evidence="2 3">
    <name type="scientific">Actinomycetospora lemnae</name>
    <dbReference type="NCBI Taxonomy" id="3019891"/>
    <lineage>
        <taxon>Bacteria</taxon>
        <taxon>Bacillati</taxon>
        <taxon>Actinomycetota</taxon>
        <taxon>Actinomycetes</taxon>
        <taxon>Pseudonocardiales</taxon>
        <taxon>Pseudonocardiaceae</taxon>
        <taxon>Actinomycetospora</taxon>
    </lineage>
</organism>
<accession>A0ABT5SU59</accession>
<dbReference type="Proteomes" id="UP001300763">
    <property type="component" value="Unassembled WGS sequence"/>
</dbReference>
<evidence type="ECO:0000313" key="3">
    <source>
        <dbReference type="Proteomes" id="UP001300763"/>
    </source>
</evidence>
<feature type="transmembrane region" description="Helical" evidence="1">
    <location>
        <begin position="71"/>
        <end position="92"/>
    </location>
</feature>
<reference evidence="2 3" key="1">
    <citation type="submission" date="2023-02" db="EMBL/GenBank/DDBJ databases">
        <title>Genome sequencing required for Actinomycetospora new species description.</title>
        <authorList>
            <person name="Saimee Y."/>
            <person name="Duangmal K."/>
        </authorList>
    </citation>
    <scope>NUCLEOTIDE SEQUENCE [LARGE SCALE GENOMIC DNA]</scope>
    <source>
        <strain evidence="2 3">DW7H6</strain>
    </source>
</reference>
<name>A0ABT5SU59_9PSEU</name>
<dbReference type="RefSeq" id="WP_274200906.1">
    <property type="nucleotide sequence ID" value="NZ_JAQZAO010000005.1"/>
</dbReference>
<proteinExistence type="predicted"/>
<evidence type="ECO:0000313" key="2">
    <source>
        <dbReference type="EMBL" id="MDD7966389.1"/>
    </source>
</evidence>
<keyword evidence="3" id="KW-1185">Reference proteome</keyword>
<gene>
    <name evidence="2" type="ORF">PGB27_13675</name>
</gene>